<organism evidence="2 3">
    <name type="scientific">Streptococcus massiliensis</name>
    <dbReference type="NCBI Taxonomy" id="313439"/>
    <lineage>
        <taxon>Bacteria</taxon>
        <taxon>Bacillati</taxon>
        <taxon>Bacillota</taxon>
        <taxon>Bacilli</taxon>
        <taxon>Lactobacillales</taxon>
        <taxon>Streptococcaceae</taxon>
        <taxon>Streptococcus</taxon>
    </lineage>
</organism>
<dbReference type="Proteomes" id="UP000254634">
    <property type="component" value="Unassembled WGS sequence"/>
</dbReference>
<keyword evidence="1" id="KW-1133">Transmembrane helix</keyword>
<reference evidence="2" key="1">
    <citation type="submission" date="2018-06" db="EMBL/GenBank/DDBJ databases">
        <authorList>
            <consortium name="Pathogen Informatics"/>
            <person name="Doyle S."/>
        </authorList>
    </citation>
    <scope>NUCLEOTIDE SEQUENCE [LARGE SCALE GENOMIC DNA]</scope>
    <source>
        <strain evidence="2">NCTC13765</strain>
    </source>
</reference>
<dbReference type="STRING" id="1123307.GCA_000380065_01107"/>
<dbReference type="EMBL" id="UHFR01000005">
    <property type="protein sequence ID" value="SUN76959.1"/>
    <property type="molecule type" value="Genomic_DNA"/>
</dbReference>
<gene>
    <name evidence="2" type="ORF">NCTC13765_01465</name>
</gene>
<keyword evidence="3" id="KW-1185">Reference proteome</keyword>
<feature type="transmembrane region" description="Helical" evidence="1">
    <location>
        <begin position="27"/>
        <end position="48"/>
    </location>
</feature>
<evidence type="ECO:0000256" key="1">
    <source>
        <dbReference type="SAM" id="Phobius"/>
    </source>
</evidence>
<name>A0A380L081_9STRE</name>
<dbReference type="AlphaFoldDB" id="A0A380L081"/>
<keyword evidence="1" id="KW-0812">Transmembrane</keyword>
<accession>A0A380L081</accession>
<sequence>MRLEIFAEDKPAQKTFHYELTFSGQKLLLAMAALTATIALASLASKYAKKNK</sequence>
<dbReference type="RefSeq" id="WP_018371808.1">
    <property type="nucleotide sequence ID" value="NZ_UHFR01000005.1"/>
</dbReference>
<protein>
    <submittedName>
        <fullName evidence="2">Uncharacterized protein</fullName>
    </submittedName>
</protein>
<proteinExistence type="predicted"/>
<keyword evidence="1" id="KW-0472">Membrane</keyword>
<evidence type="ECO:0000313" key="2">
    <source>
        <dbReference type="EMBL" id="SUN76959.1"/>
    </source>
</evidence>
<evidence type="ECO:0000313" key="3">
    <source>
        <dbReference type="Proteomes" id="UP000254634"/>
    </source>
</evidence>